<dbReference type="AlphaFoldDB" id="A0A673XKG3"/>
<dbReference type="GO" id="GO:0005198">
    <property type="term" value="F:structural molecule activity"/>
    <property type="evidence" value="ECO:0007669"/>
    <property type="project" value="InterPro"/>
</dbReference>
<keyword evidence="2" id="KW-0175">Coiled coil</keyword>
<dbReference type="GO" id="GO:0005882">
    <property type="term" value="C:intermediate filament"/>
    <property type="evidence" value="ECO:0007669"/>
    <property type="project" value="UniProtKB-KW"/>
</dbReference>
<feature type="domain" description="IF rod" evidence="4">
    <location>
        <begin position="1"/>
        <end position="329"/>
    </location>
</feature>
<dbReference type="Gene3D" id="1.20.5.500">
    <property type="entry name" value="Single helix bin"/>
    <property type="match status" value="1"/>
</dbReference>
<keyword evidence="1 3" id="KW-0403">Intermediate filament</keyword>
<sequence length="366" mass="41177">MASTFSLSSYCPPSLLLQHVSEKHKWWPKSLQGPCLPCPPSEPCPSPTPSLWAMGSMSWAPSPPWAPKGHVIEGMMAHAHAIAEKVRKKNLENARFMLEIDNAKLAADDFRVKWEAEAPLCQSVERDCLALRKAKSDHVQIIATLRGNLDSLKEDLYFLKKNHDEEMGSMKACMTNEQVEVDAAQGPDLEAIMAELRIQYEGIARKNKGGLRDLSVQLEVKESGEALHCAQSELSERCRFQQALEGELDSLRKQVDVLEGNLGESSHKYVLEMDSLQATLCQLEEELSQLCLDMQRNKTDFEQLLRIKQNLELEITTYRRLLEGEESVPLLVRSAVDMIGLLAIADPLFIFHLFCLCLTHLVSIPQ</sequence>
<accession>A0A673XKG3</accession>
<name>A0A673XKG3_SALTR</name>
<dbReference type="SUPFAM" id="SSF64593">
    <property type="entry name" value="Intermediate filament protein, coiled coil region"/>
    <property type="match status" value="1"/>
</dbReference>
<dbReference type="Proteomes" id="UP000472277">
    <property type="component" value="Chromosome 9"/>
</dbReference>
<dbReference type="Gene3D" id="1.20.5.170">
    <property type="match status" value="1"/>
</dbReference>
<dbReference type="Pfam" id="PF00038">
    <property type="entry name" value="Filament"/>
    <property type="match status" value="1"/>
</dbReference>
<dbReference type="InterPro" id="IPR039008">
    <property type="entry name" value="IF_rod_dom"/>
</dbReference>
<evidence type="ECO:0000256" key="1">
    <source>
        <dbReference type="ARBA" id="ARBA00022754"/>
    </source>
</evidence>
<dbReference type="OMA" id="WAMGSMS"/>
<dbReference type="PANTHER" id="PTHR23239:SF354">
    <property type="entry name" value="KERATIN, TYPE I CYTOSKELETAL 18"/>
    <property type="match status" value="1"/>
</dbReference>
<evidence type="ECO:0000313" key="6">
    <source>
        <dbReference type="Proteomes" id="UP000472277"/>
    </source>
</evidence>
<reference evidence="5" key="1">
    <citation type="submission" date="2025-08" db="UniProtKB">
        <authorList>
            <consortium name="Ensembl"/>
        </authorList>
    </citation>
    <scope>IDENTIFICATION</scope>
</reference>
<dbReference type="PROSITE" id="PS51842">
    <property type="entry name" value="IF_ROD_2"/>
    <property type="match status" value="1"/>
</dbReference>
<keyword evidence="6" id="KW-1185">Reference proteome</keyword>
<proteinExistence type="inferred from homology"/>
<reference evidence="5" key="2">
    <citation type="submission" date="2025-09" db="UniProtKB">
        <authorList>
            <consortium name="Ensembl"/>
        </authorList>
    </citation>
    <scope>IDENTIFICATION</scope>
</reference>
<dbReference type="GeneTree" id="ENSGT00950000182969"/>
<organism evidence="5 6">
    <name type="scientific">Salmo trutta</name>
    <name type="common">Brown trout</name>
    <dbReference type="NCBI Taxonomy" id="8032"/>
    <lineage>
        <taxon>Eukaryota</taxon>
        <taxon>Metazoa</taxon>
        <taxon>Chordata</taxon>
        <taxon>Craniata</taxon>
        <taxon>Vertebrata</taxon>
        <taxon>Euteleostomi</taxon>
        <taxon>Actinopterygii</taxon>
        <taxon>Neopterygii</taxon>
        <taxon>Teleostei</taxon>
        <taxon>Protacanthopterygii</taxon>
        <taxon>Salmoniformes</taxon>
        <taxon>Salmonidae</taxon>
        <taxon>Salmoninae</taxon>
        <taxon>Salmo</taxon>
    </lineage>
</organism>
<evidence type="ECO:0000256" key="2">
    <source>
        <dbReference type="ARBA" id="ARBA00023054"/>
    </source>
</evidence>
<evidence type="ECO:0000313" key="5">
    <source>
        <dbReference type="Ensembl" id="ENSSTUP00000021437.1"/>
    </source>
</evidence>
<protein>
    <submittedName>
        <fullName evidence="5">Keratin, type 1, gene c5</fullName>
    </submittedName>
</protein>
<evidence type="ECO:0000256" key="3">
    <source>
        <dbReference type="RuleBase" id="RU000685"/>
    </source>
</evidence>
<dbReference type="PROSITE" id="PS00226">
    <property type="entry name" value="IF_ROD_1"/>
    <property type="match status" value="1"/>
</dbReference>
<dbReference type="PANTHER" id="PTHR23239">
    <property type="entry name" value="INTERMEDIATE FILAMENT"/>
    <property type="match status" value="1"/>
</dbReference>
<dbReference type="PRINTS" id="PR01248">
    <property type="entry name" value="TYPE1KERATIN"/>
</dbReference>
<dbReference type="InParanoid" id="A0A673XKG3"/>
<dbReference type="InterPro" id="IPR002957">
    <property type="entry name" value="Keratin_I"/>
</dbReference>
<dbReference type="InterPro" id="IPR018039">
    <property type="entry name" value="IF_conserved"/>
</dbReference>
<dbReference type="SMART" id="SM01391">
    <property type="entry name" value="Filament"/>
    <property type="match status" value="1"/>
</dbReference>
<dbReference type="Ensembl" id="ENSSTUT00000022531.1">
    <property type="protein sequence ID" value="ENSSTUP00000021437.1"/>
    <property type="gene ID" value="ENSSTUG00000009475.1"/>
</dbReference>
<comment type="similarity">
    <text evidence="3">Belongs to the intermediate filament family.</text>
</comment>
<dbReference type="Gene3D" id="1.20.5.1160">
    <property type="entry name" value="Vasodilator-stimulated phosphoprotein"/>
    <property type="match status" value="1"/>
</dbReference>
<evidence type="ECO:0000259" key="4">
    <source>
        <dbReference type="PROSITE" id="PS51842"/>
    </source>
</evidence>